<evidence type="ECO:0000256" key="1">
    <source>
        <dbReference type="ARBA" id="ARBA00004429"/>
    </source>
</evidence>
<reference evidence="10 11" key="1">
    <citation type="submission" date="2019-09" db="EMBL/GenBank/DDBJ databases">
        <title>NBRP : Genome information of microbial organism related human and environment.</title>
        <authorList>
            <person name="Hattori M."/>
            <person name="Oshima K."/>
            <person name="Inaba H."/>
            <person name="Suda W."/>
            <person name="Sakamoto M."/>
            <person name="Iino T."/>
            <person name="Kitahara M."/>
            <person name="Oshida Y."/>
            <person name="Iida T."/>
            <person name="Kudo T."/>
            <person name="Itoh T."/>
            <person name="Ohkuma M."/>
        </authorList>
    </citation>
    <scope>NUCLEOTIDE SEQUENCE [LARGE SCALE GENOMIC DNA]</scope>
    <source>
        <strain evidence="8 10">Hi-2</strain>
        <strain evidence="9 11">Mie-1</strain>
    </source>
</reference>
<evidence type="ECO:0000256" key="5">
    <source>
        <dbReference type="ARBA" id="ARBA00023136"/>
    </source>
</evidence>
<accession>A0A5A7MK45</accession>
<dbReference type="InterPro" id="IPR036259">
    <property type="entry name" value="MFS_trans_sf"/>
</dbReference>
<evidence type="ECO:0000256" key="3">
    <source>
        <dbReference type="ARBA" id="ARBA00022692"/>
    </source>
</evidence>
<dbReference type="Proteomes" id="UP000325187">
    <property type="component" value="Unassembled WGS sequence"/>
</dbReference>
<feature type="transmembrane region" description="Helical" evidence="6">
    <location>
        <begin position="134"/>
        <end position="155"/>
    </location>
</feature>
<feature type="transmembrane region" description="Helical" evidence="6">
    <location>
        <begin position="281"/>
        <end position="299"/>
    </location>
</feature>
<feature type="transmembrane region" description="Helical" evidence="6">
    <location>
        <begin position="319"/>
        <end position="339"/>
    </location>
</feature>
<organism evidence="8 10">
    <name type="scientific">Iodidimonas gelatinilytica</name>
    <dbReference type="NCBI Taxonomy" id="1236966"/>
    <lineage>
        <taxon>Bacteria</taxon>
        <taxon>Pseudomonadati</taxon>
        <taxon>Pseudomonadota</taxon>
        <taxon>Alphaproteobacteria</taxon>
        <taxon>Iodidimonadales</taxon>
        <taxon>Iodidimonadaceae</taxon>
        <taxon>Iodidimonas</taxon>
    </lineage>
</organism>
<dbReference type="Pfam" id="PF07690">
    <property type="entry name" value="MFS_1"/>
    <property type="match status" value="1"/>
</dbReference>
<keyword evidence="4 6" id="KW-1133">Transmembrane helix</keyword>
<dbReference type="AlphaFoldDB" id="A0A5A7MK45"/>
<dbReference type="Proteomes" id="UP000322084">
    <property type="component" value="Unassembled WGS sequence"/>
</dbReference>
<sequence length="414" mass="44475">MPAIRIKLSLIATYITFAILLNSVGTVILQSINSFGVSESSAAVLEGFKDISIAVVSFLVASFLPRFGYRKSMIVGLSLVMLACLAMPIANSFFATKMMFMCVGIAFALVKVSVYSSIGLIAKDRYEHAGFMNVLEGMFMVGVLGGYWVFGFFIGDGSDSGSGWLDVYWVLAGLCALNIVLLASTPMDERGSRAESAGIADDFRKMLRLVALPMVLVFVLSAFLYVLIEQGIGTWLPNFNNKVLNLPSDMSVQATSIFAASLAVGRLSAGAVLRKINWYPVLNICVLAMAALVILTLPLTEGLEGQTVSNWLEAPIAAFIFPMIGLFMAPIYPAINSVILSTLPTAKHSSMTGLIVIFSALGGTTGSLITGRVFEAFDGQTAFYLSIFPMAVILGCLYVFRRSVDRYSAEMAAA</sequence>
<feature type="transmembrane region" description="Helical" evidence="6">
    <location>
        <begin position="12"/>
        <end position="31"/>
    </location>
</feature>
<evidence type="ECO:0000259" key="7">
    <source>
        <dbReference type="PROSITE" id="PS50850"/>
    </source>
</evidence>
<feature type="transmembrane region" description="Helical" evidence="6">
    <location>
        <begin position="351"/>
        <end position="369"/>
    </location>
</feature>
<evidence type="ECO:0000256" key="6">
    <source>
        <dbReference type="SAM" id="Phobius"/>
    </source>
</evidence>
<evidence type="ECO:0000256" key="2">
    <source>
        <dbReference type="ARBA" id="ARBA00022475"/>
    </source>
</evidence>
<keyword evidence="5 6" id="KW-0472">Membrane</keyword>
<dbReference type="PANTHER" id="PTHR43702">
    <property type="entry name" value="L-FUCOSE-PROTON SYMPORTER"/>
    <property type="match status" value="1"/>
</dbReference>
<dbReference type="GO" id="GO:0022857">
    <property type="term" value="F:transmembrane transporter activity"/>
    <property type="evidence" value="ECO:0007669"/>
    <property type="project" value="InterPro"/>
</dbReference>
<proteinExistence type="predicted"/>
<dbReference type="PANTHER" id="PTHR43702:SF11">
    <property type="entry name" value="L-FUCOSE-PROTON SYMPORTER"/>
    <property type="match status" value="1"/>
</dbReference>
<name>A0A5A7MK45_9PROT</name>
<evidence type="ECO:0000313" key="10">
    <source>
        <dbReference type="Proteomes" id="UP000322084"/>
    </source>
</evidence>
<dbReference type="SUPFAM" id="SSF103473">
    <property type="entry name" value="MFS general substrate transporter"/>
    <property type="match status" value="1"/>
</dbReference>
<feature type="transmembrane region" description="Helical" evidence="6">
    <location>
        <begin position="98"/>
        <end position="122"/>
    </location>
</feature>
<evidence type="ECO:0000313" key="11">
    <source>
        <dbReference type="Proteomes" id="UP000325187"/>
    </source>
</evidence>
<keyword evidence="2" id="KW-1003">Cell membrane</keyword>
<dbReference type="InterPro" id="IPR020846">
    <property type="entry name" value="MFS_dom"/>
</dbReference>
<dbReference type="EMBL" id="BKCL01000001">
    <property type="protein sequence ID" value="GEQ96382.1"/>
    <property type="molecule type" value="Genomic_DNA"/>
</dbReference>
<feature type="transmembrane region" description="Helical" evidence="6">
    <location>
        <begin position="74"/>
        <end position="92"/>
    </location>
</feature>
<comment type="subcellular location">
    <subcellularLocation>
        <location evidence="1">Cell inner membrane</location>
        <topology evidence="1">Multi-pass membrane protein</topology>
    </subcellularLocation>
</comment>
<feature type="transmembrane region" description="Helical" evidence="6">
    <location>
        <begin position="167"/>
        <end position="185"/>
    </location>
</feature>
<evidence type="ECO:0000256" key="4">
    <source>
        <dbReference type="ARBA" id="ARBA00022989"/>
    </source>
</evidence>
<dbReference type="GO" id="GO:0005886">
    <property type="term" value="C:plasma membrane"/>
    <property type="evidence" value="ECO:0007669"/>
    <property type="project" value="UniProtKB-SubCell"/>
</dbReference>
<dbReference type="InterPro" id="IPR011701">
    <property type="entry name" value="MFS"/>
</dbReference>
<comment type="caution">
    <text evidence="8">The sequence shown here is derived from an EMBL/GenBank/DDBJ whole genome shotgun (WGS) entry which is preliminary data.</text>
</comment>
<accession>A0A5A7MYY9</accession>
<dbReference type="EMBL" id="BKCM01000003">
    <property type="protein sequence ID" value="GER00290.1"/>
    <property type="molecule type" value="Genomic_DNA"/>
</dbReference>
<protein>
    <submittedName>
        <fullName evidence="8">MFS transporter</fullName>
    </submittedName>
</protein>
<dbReference type="RefSeq" id="WP_149999121.1">
    <property type="nucleotide sequence ID" value="NZ_BKCL01000001.1"/>
</dbReference>
<feature type="transmembrane region" description="Helical" evidence="6">
    <location>
        <begin position="381"/>
        <end position="400"/>
    </location>
</feature>
<feature type="transmembrane region" description="Helical" evidence="6">
    <location>
        <begin position="51"/>
        <end position="67"/>
    </location>
</feature>
<dbReference type="PROSITE" id="PS50850">
    <property type="entry name" value="MFS"/>
    <property type="match status" value="1"/>
</dbReference>
<feature type="domain" description="Major facilitator superfamily (MFS) profile" evidence="7">
    <location>
        <begin position="2"/>
        <end position="407"/>
    </location>
</feature>
<dbReference type="Gene3D" id="1.20.1250.20">
    <property type="entry name" value="MFS general substrate transporter like domains"/>
    <property type="match status" value="1"/>
</dbReference>
<evidence type="ECO:0000313" key="9">
    <source>
        <dbReference type="EMBL" id="GER00290.1"/>
    </source>
</evidence>
<feature type="transmembrane region" description="Helical" evidence="6">
    <location>
        <begin position="250"/>
        <end position="269"/>
    </location>
</feature>
<keyword evidence="11" id="KW-1185">Reference proteome</keyword>
<dbReference type="InterPro" id="IPR050375">
    <property type="entry name" value="MFS_TsgA-like"/>
</dbReference>
<feature type="transmembrane region" description="Helical" evidence="6">
    <location>
        <begin position="206"/>
        <end position="228"/>
    </location>
</feature>
<evidence type="ECO:0000313" key="8">
    <source>
        <dbReference type="EMBL" id="GEQ96382.1"/>
    </source>
</evidence>
<keyword evidence="3 6" id="KW-0812">Transmembrane</keyword>
<gene>
    <name evidence="8" type="ORF">JCM17844_00190</name>
    <name evidence="9" type="ORF">JCM17845_09130</name>
</gene>